<dbReference type="PROSITE" id="PS51746">
    <property type="entry name" value="PPM_2"/>
    <property type="match status" value="1"/>
</dbReference>
<name>A0ABS8F6H1_9FIRM</name>
<organism evidence="3 4">
    <name type="scientific">Faecalibacterium butyricigenerans</name>
    <dbReference type="NCBI Taxonomy" id="1851427"/>
    <lineage>
        <taxon>Bacteria</taxon>
        <taxon>Bacillati</taxon>
        <taxon>Bacillota</taxon>
        <taxon>Clostridia</taxon>
        <taxon>Eubacteriales</taxon>
        <taxon>Oscillospiraceae</taxon>
        <taxon>Faecalibacterium</taxon>
    </lineage>
</organism>
<reference evidence="3" key="1">
    <citation type="submission" date="2021-10" db="EMBL/GenBank/DDBJ databases">
        <title>Anaerobic single-cell dispensing facilitates the cultivation of human gut bacteria.</title>
        <authorList>
            <person name="Afrizal A."/>
        </authorList>
    </citation>
    <scope>NUCLEOTIDE SEQUENCE</scope>
    <source>
        <strain evidence="3">CLA-AA-H233</strain>
    </source>
</reference>
<sequence>MGSLLLAAAVAAAWGGVSFGLLLPGVLVCAAAELALCCKGLPLAALALSGVTGAALASADPSLAPAAAGLACGCAAAAVLAPARRIEGLAAYGGGCVAGVLCVQPLAGAFGFLLSAGAGAGLCALLPAGWLAPAAKNDDPPGDERPRLSAAATRLEAVAESLSSLAETVNEVYDAFPRRCEDFRWVIDNIHDSLCANCGRREVCWKQEHAATLEGMEALRPILEERGHLETMLLPGQLARCIHPAALCAAGDRAFALYRSRREARVHSEAMRTALTEQYSAVADALGVLSEQLGRPGSPEPYKSGRVAALFAQLGTPPLECAVTLDDLGRTRAAVTLPRTRFSEKELAALAGEVGRICRRSLEPPQVLSCKGMTTLLFAEKPLLRAVFGTAGAAARGEISGDAVQQFCSAAAAQMILCDGMGTGRPAAVDGNLAAELTARLLKAGFTAELAARLVNVALALKSDEESGATLDLVSVDLYTGTARLFKAGAAPGFLVHGGKARAVGEASLPMGILGGVSGQSRVVHLAAGDYVVLVSDGLLADGPGWVLQQLELSAAKAEAPDLLAKKLVEAARARAVQRGRPDDITAAVLRLENS</sequence>
<dbReference type="InterPro" id="IPR045768">
    <property type="entry name" value="SpoIIE_N"/>
</dbReference>
<dbReference type="SUPFAM" id="SSF81606">
    <property type="entry name" value="PP2C-like"/>
    <property type="match status" value="1"/>
</dbReference>
<gene>
    <name evidence="3" type="ORF">LKD23_02035</name>
</gene>
<dbReference type="EMBL" id="JAJEQL010000003">
    <property type="protein sequence ID" value="MCC2198548.1"/>
    <property type="molecule type" value="Genomic_DNA"/>
</dbReference>
<dbReference type="Pfam" id="PF07228">
    <property type="entry name" value="SpoIIE"/>
    <property type="match status" value="1"/>
</dbReference>
<dbReference type="PANTHER" id="PTHR43156:SF2">
    <property type="entry name" value="STAGE II SPORULATION PROTEIN E"/>
    <property type="match status" value="1"/>
</dbReference>
<evidence type="ECO:0000259" key="2">
    <source>
        <dbReference type="PROSITE" id="PS51746"/>
    </source>
</evidence>
<dbReference type="Gene3D" id="3.60.40.10">
    <property type="entry name" value="PPM-type phosphatase domain"/>
    <property type="match status" value="1"/>
</dbReference>
<dbReference type="PANTHER" id="PTHR43156">
    <property type="entry name" value="STAGE II SPORULATION PROTEIN E-RELATED"/>
    <property type="match status" value="1"/>
</dbReference>
<proteinExistence type="predicted"/>
<keyword evidence="4" id="KW-1185">Reference proteome</keyword>
<dbReference type="InterPro" id="IPR052016">
    <property type="entry name" value="Bact_Sigma-Reg"/>
</dbReference>
<accession>A0ABS8F6H1</accession>
<keyword evidence="1" id="KW-0378">Hydrolase</keyword>
<dbReference type="InterPro" id="IPR036457">
    <property type="entry name" value="PPM-type-like_dom_sf"/>
</dbReference>
<dbReference type="Pfam" id="PF19732">
    <property type="entry name" value="SpoIIE_N"/>
    <property type="match status" value="1"/>
</dbReference>
<feature type="domain" description="PPM-type phosphatase" evidence="2">
    <location>
        <begin position="387"/>
        <end position="592"/>
    </location>
</feature>
<dbReference type="InterPro" id="IPR001932">
    <property type="entry name" value="PPM-type_phosphatase-like_dom"/>
</dbReference>
<evidence type="ECO:0000313" key="3">
    <source>
        <dbReference type="EMBL" id="MCC2198548.1"/>
    </source>
</evidence>
<evidence type="ECO:0000256" key="1">
    <source>
        <dbReference type="ARBA" id="ARBA00022801"/>
    </source>
</evidence>
<dbReference type="Proteomes" id="UP001430637">
    <property type="component" value="Unassembled WGS sequence"/>
</dbReference>
<dbReference type="SMART" id="SM00331">
    <property type="entry name" value="PP2C_SIG"/>
    <property type="match status" value="1"/>
</dbReference>
<protein>
    <submittedName>
        <fullName evidence="3">Serine/threonine-protein phosphatase</fullName>
    </submittedName>
</protein>
<evidence type="ECO:0000313" key="4">
    <source>
        <dbReference type="Proteomes" id="UP001430637"/>
    </source>
</evidence>
<comment type="caution">
    <text evidence="3">The sequence shown here is derived from an EMBL/GenBank/DDBJ whole genome shotgun (WGS) entry which is preliminary data.</text>
</comment>